<dbReference type="Gene3D" id="1.50.10.20">
    <property type="match status" value="1"/>
</dbReference>
<name>A0A4Q1JS41_9BACT</name>
<evidence type="ECO:0000256" key="2">
    <source>
        <dbReference type="ARBA" id="ARBA00022729"/>
    </source>
</evidence>
<dbReference type="CDD" id="cd02891">
    <property type="entry name" value="A2M_like"/>
    <property type="match status" value="1"/>
</dbReference>
<dbReference type="InterPro" id="IPR051802">
    <property type="entry name" value="YfhM-like"/>
</dbReference>
<feature type="domain" description="Alpha-2-macroglobulin" evidence="4">
    <location>
        <begin position="1187"/>
        <end position="1276"/>
    </location>
</feature>
<dbReference type="SUPFAM" id="SSF48239">
    <property type="entry name" value="Terpenoid cyclases/Protein prenyltransferases"/>
    <property type="match status" value="1"/>
</dbReference>
<evidence type="ECO:0000313" key="6">
    <source>
        <dbReference type="Proteomes" id="UP000289703"/>
    </source>
</evidence>
<sequence length="1850" mass="208090">MKKILIILGLLVIVAISVFFLLGKEEKMPTHVKINPGFSEYVDSYTSGIISSESKIKIRLSGQFKQDVESGVPVKNNVFSFEPEIKGKITWLDNRTLIFNPEESLKSGQRYKGTFHLGKLIDVPKEFAEFPIQIQIIKQAVRISKISFSPYKPTELKYNALKGELATSDVIDNQIVEKMMKAELEDNRIKLKWEHNVGSKIHCFTIDSLIRTDNDRKLILAFNGEPFNVDVKGEKEIEIPSINSFQLMKALVLQQPEQHVEIHFSDPLDGQQDFRGLVEIESAKKLKFTIEGNVLKVYPNNRITGSKEIKISSGILSVSSTKLQKSYTKGLTFEAIKPQISLIGKGVIVPNSNGLHFPFKTVNLSAVDVEIIKIFEDNVTQFLQVNQLDQDSEMRRVSRPVFKKTIELTSPNLIDYGQWNTFSIDLDEFIQNDPGAIYRVELSMKRAYSLYPCSEEAQSDEELEDNWDSIDEKEDSAWDGIETYYYDEDYNWYDRNNPCKSSYYKNKKVGRNVLASDLGIIAKSGNDKKVVVAVADLRTTEPLSDIEVEIYNYQQQLLGKQKTDKDGLCTIDLKQKPFLLIANKGKQKGYLKLDDGSSLSLSTFDVSGEKISKGIKGYMYGDRGVWRPGDTLFLNFILEDKQKVLPKNHPLSFELINPRGQTTKHMVKTQGVGDFYSFITTTDSDAPTGNWLARVKVGGATFEKSLRIETVKPNRLKIKIDFGKDKLTAQDNAVKGKLEVKWLHGAVARNLKAVIDVKLKSVKTRFKRYTDFVFDDPTQEFESEEYSLFEGEVDDNGLADFSSNLKIQSHAPGMLKATFLTRVFEEGGDFSIDQISLPYAPYKAFVGLKTPAGDKARGMLLTDENHKVSVVTVDANGNPIARKGIEVQVFKVSWRWWWQLGPDNLASYAGSSYHTPLISKTISTNSQGIGDFDFKIKYPDWGRYLIRVKDTDGHVSGKTVYVDWPGWAGRAQEDNPGGASMLMFGSDKKDYKVGETAKITFKGSKNGRALISLENGSKVLNSFWVQTQDEETVFDLKLTDKMAPTVYVSITLLQPHANTANDLPIRLYGTIPLNVEDPQTQLNPVLNMPDELSSEQDVTLKVKERDGNPMTYTIAMVDEGLLDLTRFETPNPWRNFYKREALGVKTWDIYNMVLGAYGGQIEQVFAIGGDEDLQGKGKKKADRFKPVVKFLGPFELDKNKTAEHHIKLPKYIGSVRTMVVAGKDNAYGSTDKATAVKSPLMLLATLPRVLSPFEEVKIPVTVFAMDEKLQDVSVKIECNDLLQVVDGSIKQIKFNRIGDQDIEFNLLVKENLGVAKVKIIAESGSEKAEYEMEVQVRIPNPKVTDIYSTIIQPGEMWKQEFIPVGINGTNTAILDLASIPPIDFGRRLKYLIDYPHGCVEQTTSSVFPQLYLDKVMEVDENVKEKLTTNIEAGINRLKSFQLADGGLSYWPGGDKSDAWGTCYAGHFMLEAEALGYQLPIGFKERWLEFQQREANNWQSDGKAHSQLIQAYRLYTIALAGEAEIGAMNRLRESNDLTNAGKWRLAAAYALAGKPEVTKEITSLLPGSIPSYKELSYTYGSSERDEAMILETLILLKDKQRMVPLIEKLSGELASKSWMSTQTTAYCLIAFSKLLQGDYAGSGDLNYTYRFNDQEKVEVNTDKKLKQHQVQLQSTDKGVVEIVNQSTTVMYATLAVEGIPLEGDKTASANGLTMKVDYKDLDDNLIKPESIVQGSDFKVEVSITNPGTLGDYKEMALTQLFPSGWEIHNSRMFDGKSTQQAEQFDYQDIRDDRVYTYFGLKAGKTKRFTILLNASYLGKFYMPTISCQAMYDNKISARTPGEWVLVVKSGK</sequence>
<dbReference type="GO" id="GO:0005615">
    <property type="term" value="C:extracellular space"/>
    <property type="evidence" value="ECO:0007669"/>
    <property type="project" value="InterPro"/>
</dbReference>
<reference evidence="5 6" key="1">
    <citation type="submission" date="2019-01" db="EMBL/GenBank/DDBJ databases">
        <title>Ancylomarina salipaludis sp. nov., isolated from a salt marsh.</title>
        <authorList>
            <person name="Yoon J.-H."/>
        </authorList>
    </citation>
    <scope>NUCLEOTIDE SEQUENCE [LARGE SCALE GENOMIC DNA]</scope>
    <source>
        <strain evidence="5 6">SHSM-M15</strain>
    </source>
</reference>
<comment type="similarity">
    <text evidence="1">Belongs to the protease inhibitor I39 (alpha-2-macroglobulin) family. Bacterial alpha-2-macroglobulin subfamily.</text>
</comment>
<feature type="domain" description="Alpha-2-macroglobulin bait region" evidence="3">
    <location>
        <begin position="982"/>
        <end position="1124"/>
    </location>
</feature>
<accession>A0A4Q1JS41</accession>
<dbReference type="Pfam" id="PF17973">
    <property type="entry name" value="bMG10"/>
    <property type="match status" value="1"/>
</dbReference>
<evidence type="ECO:0000313" key="5">
    <source>
        <dbReference type="EMBL" id="RXQ97605.1"/>
    </source>
</evidence>
<dbReference type="Proteomes" id="UP000289703">
    <property type="component" value="Unassembled WGS sequence"/>
</dbReference>
<dbReference type="OrthoDB" id="9767116at2"/>
<keyword evidence="6" id="KW-1185">Reference proteome</keyword>
<dbReference type="SMART" id="SM01360">
    <property type="entry name" value="A2M"/>
    <property type="match status" value="1"/>
</dbReference>
<evidence type="ECO:0008006" key="7">
    <source>
        <dbReference type="Google" id="ProtNLM"/>
    </source>
</evidence>
<dbReference type="Pfam" id="PF17962">
    <property type="entry name" value="bMG6"/>
    <property type="match status" value="1"/>
</dbReference>
<keyword evidence="2" id="KW-0732">Signal</keyword>
<dbReference type="SMART" id="SM01419">
    <property type="entry name" value="Thiol-ester_cl"/>
    <property type="match status" value="1"/>
</dbReference>
<dbReference type="InterPro" id="IPR041203">
    <property type="entry name" value="Bact_A2M_MG5"/>
</dbReference>
<dbReference type="PANTHER" id="PTHR40094">
    <property type="entry name" value="ALPHA-2-MACROGLOBULIN HOMOLOG"/>
    <property type="match status" value="1"/>
</dbReference>
<proteinExistence type="inferred from homology"/>
<dbReference type="InterPro" id="IPR011626">
    <property type="entry name" value="Alpha-macroglobulin_TED"/>
</dbReference>
<dbReference type="InterPro" id="IPR041462">
    <property type="entry name" value="Bact_A2M_MG6"/>
</dbReference>
<dbReference type="InterPro" id="IPR008930">
    <property type="entry name" value="Terpenoid_cyclase/PrenylTrfase"/>
</dbReference>
<dbReference type="EMBL" id="SAXA01000001">
    <property type="protein sequence ID" value="RXQ97605.1"/>
    <property type="molecule type" value="Genomic_DNA"/>
</dbReference>
<dbReference type="GO" id="GO:0004866">
    <property type="term" value="F:endopeptidase inhibitor activity"/>
    <property type="evidence" value="ECO:0007669"/>
    <property type="project" value="InterPro"/>
</dbReference>
<dbReference type="Pfam" id="PF11974">
    <property type="entry name" value="bMG3"/>
    <property type="match status" value="1"/>
</dbReference>
<dbReference type="InterPro" id="IPR001599">
    <property type="entry name" value="Macroglobln_a2"/>
</dbReference>
<gene>
    <name evidence="5" type="ORF">EO244_01610</name>
</gene>
<dbReference type="InterPro" id="IPR011625">
    <property type="entry name" value="A2M_N_BRD"/>
</dbReference>
<dbReference type="RefSeq" id="WP_129252263.1">
    <property type="nucleotide sequence ID" value="NZ_SAXA01000001.1"/>
</dbReference>
<dbReference type="Pfam" id="PF01835">
    <property type="entry name" value="MG2"/>
    <property type="match status" value="1"/>
</dbReference>
<dbReference type="InterPro" id="IPR041246">
    <property type="entry name" value="Bact_MG10"/>
</dbReference>
<dbReference type="Gene3D" id="2.60.40.3710">
    <property type="match status" value="1"/>
</dbReference>
<dbReference type="PANTHER" id="PTHR40094:SF1">
    <property type="entry name" value="UBIQUITIN DOMAIN-CONTAINING PROTEIN"/>
    <property type="match status" value="1"/>
</dbReference>
<evidence type="ECO:0000256" key="1">
    <source>
        <dbReference type="ARBA" id="ARBA00010556"/>
    </source>
</evidence>
<dbReference type="Pfam" id="PF17972">
    <property type="entry name" value="bMG5"/>
    <property type="match status" value="1"/>
</dbReference>
<dbReference type="InterPro" id="IPR002890">
    <property type="entry name" value="MG2"/>
</dbReference>
<dbReference type="InterPro" id="IPR021868">
    <property type="entry name" value="Alpha_2_Macroglob_MG3"/>
</dbReference>
<dbReference type="Pfam" id="PF07703">
    <property type="entry name" value="A2M_BRD"/>
    <property type="match status" value="1"/>
</dbReference>
<dbReference type="Pfam" id="PF00207">
    <property type="entry name" value="A2M"/>
    <property type="match status" value="1"/>
</dbReference>
<evidence type="ECO:0000259" key="3">
    <source>
        <dbReference type="SMART" id="SM01359"/>
    </source>
</evidence>
<comment type="caution">
    <text evidence="5">The sequence shown here is derived from an EMBL/GenBank/DDBJ whole genome shotgun (WGS) entry which is preliminary data.</text>
</comment>
<dbReference type="Pfam" id="PF07678">
    <property type="entry name" value="TED_complement"/>
    <property type="match status" value="1"/>
</dbReference>
<protein>
    <recommendedName>
        <fullName evidence="7">Alpha-2-macroglobulin domain-containing protein</fullName>
    </recommendedName>
</protein>
<organism evidence="5 6">
    <name type="scientific">Ancylomarina salipaludis</name>
    <dbReference type="NCBI Taxonomy" id="2501299"/>
    <lineage>
        <taxon>Bacteria</taxon>
        <taxon>Pseudomonadati</taxon>
        <taxon>Bacteroidota</taxon>
        <taxon>Bacteroidia</taxon>
        <taxon>Marinilabiliales</taxon>
        <taxon>Marinifilaceae</taxon>
        <taxon>Ancylomarina</taxon>
    </lineage>
</organism>
<dbReference type="Gene3D" id="2.60.40.1930">
    <property type="match status" value="1"/>
</dbReference>
<dbReference type="SMART" id="SM01359">
    <property type="entry name" value="A2M_N_2"/>
    <property type="match status" value="1"/>
</dbReference>
<evidence type="ECO:0000259" key="4">
    <source>
        <dbReference type="SMART" id="SM01360"/>
    </source>
</evidence>
<dbReference type="InterPro" id="IPR047565">
    <property type="entry name" value="Alpha-macroglob_thiol-ester_cl"/>
</dbReference>